<accession>A0AAV7WKQ6</accession>
<protein>
    <submittedName>
        <fullName evidence="1">Uncharacterized protein</fullName>
    </submittedName>
</protein>
<evidence type="ECO:0000313" key="1">
    <source>
        <dbReference type="EMBL" id="KAJ1213241.1"/>
    </source>
</evidence>
<organism evidence="1 2">
    <name type="scientific">Pleurodeles waltl</name>
    <name type="common">Iberian ribbed newt</name>
    <dbReference type="NCBI Taxonomy" id="8319"/>
    <lineage>
        <taxon>Eukaryota</taxon>
        <taxon>Metazoa</taxon>
        <taxon>Chordata</taxon>
        <taxon>Craniata</taxon>
        <taxon>Vertebrata</taxon>
        <taxon>Euteleostomi</taxon>
        <taxon>Amphibia</taxon>
        <taxon>Batrachia</taxon>
        <taxon>Caudata</taxon>
        <taxon>Salamandroidea</taxon>
        <taxon>Salamandridae</taxon>
        <taxon>Pleurodelinae</taxon>
        <taxon>Pleurodeles</taxon>
    </lineage>
</organism>
<dbReference type="EMBL" id="JANPWB010000001">
    <property type="protein sequence ID" value="KAJ1213241.1"/>
    <property type="molecule type" value="Genomic_DNA"/>
</dbReference>
<feature type="non-terminal residue" evidence="1">
    <location>
        <position position="53"/>
    </location>
</feature>
<evidence type="ECO:0000313" key="2">
    <source>
        <dbReference type="Proteomes" id="UP001066276"/>
    </source>
</evidence>
<keyword evidence="2" id="KW-1185">Reference proteome</keyword>
<gene>
    <name evidence="1" type="ORF">NDU88_000879</name>
</gene>
<proteinExistence type="predicted"/>
<sequence>VGGNCLAVGFPTALAVRQPDLDVGGPVDFNPPEYHQLCQGFPSAVTVLMESVA</sequence>
<dbReference type="Proteomes" id="UP001066276">
    <property type="component" value="Chromosome 1_1"/>
</dbReference>
<name>A0AAV7WKQ6_PLEWA</name>
<comment type="caution">
    <text evidence="1">The sequence shown here is derived from an EMBL/GenBank/DDBJ whole genome shotgun (WGS) entry which is preliminary data.</text>
</comment>
<feature type="non-terminal residue" evidence="1">
    <location>
        <position position="1"/>
    </location>
</feature>
<dbReference type="AlphaFoldDB" id="A0AAV7WKQ6"/>
<reference evidence="1" key="1">
    <citation type="journal article" date="2022" name="bioRxiv">
        <title>Sequencing and chromosome-scale assembly of the giantPleurodeles waltlgenome.</title>
        <authorList>
            <person name="Brown T."/>
            <person name="Elewa A."/>
            <person name="Iarovenko S."/>
            <person name="Subramanian E."/>
            <person name="Araus A.J."/>
            <person name="Petzold A."/>
            <person name="Susuki M."/>
            <person name="Suzuki K.-i.T."/>
            <person name="Hayashi T."/>
            <person name="Toyoda A."/>
            <person name="Oliveira C."/>
            <person name="Osipova E."/>
            <person name="Leigh N.D."/>
            <person name="Simon A."/>
            <person name="Yun M.H."/>
        </authorList>
    </citation>
    <scope>NUCLEOTIDE SEQUENCE</scope>
    <source>
        <strain evidence="1">20211129_DDA</strain>
        <tissue evidence="1">Liver</tissue>
    </source>
</reference>